<reference evidence="1 2" key="1">
    <citation type="submission" date="2015-03" db="EMBL/GenBank/DDBJ databases">
        <authorList>
            <person name="Regsiter A."/>
            <person name="william w."/>
        </authorList>
    </citation>
    <scope>NUCLEOTIDE SEQUENCE [LARGE SCALE GENOMIC DNA]</scope>
    <source>
        <strain evidence="1 2">CB1</strain>
    </source>
</reference>
<sequence length="24" mass="2828">MIDSLSIFLFSGDRAQKNRRLGRF</sequence>
<keyword evidence="2" id="KW-1185">Reference proteome</keyword>
<dbReference type="EMBL" id="CTRI01000004">
    <property type="protein sequence ID" value="CQR29157.1"/>
    <property type="molecule type" value="Genomic_DNA"/>
</dbReference>
<name>A0ABM9T6L4_THIA3</name>
<dbReference type="Proteomes" id="UP000078599">
    <property type="component" value="Unassembled WGS sequence"/>
</dbReference>
<proteinExistence type="predicted"/>
<comment type="caution">
    <text evidence="1">The sequence shown here is derived from an EMBL/GenBank/DDBJ whole genome shotgun (WGS) entry which is preliminary data.</text>
</comment>
<accession>A0ABM9T6L4</accession>
<organism evidence="1 2">
    <name type="scientific">Thiomonas arsenitoxydans (strain DSM 22701 / CIP 110005 / 3As)</name>
    <dbReference type="NCBI Taxonomy" id="426114"/>
    <lineage>
        <taxon>Bacteria</taxon>
        <taxon>Pseudomonadati</taxon>
        <taxon>Pseudomonadota</taxon>
        <taxon>Betaproteobacteria</taxon>
        <taxon>Burkholderiales</taxon>
        <taxon>Thiomonas</taxon>
    </lineage>
</organism>
<protein>
    <submittedName>
        <fullName evidence="1">Uncharacterized protein</fullName>
    </submittedName>
</protein>
<gene>
    <name evidence="1" type="ORF">THICB1_120001</name>
</gene>
<evidence type="ECO:0000313" key="2">
    <source>
        <dbReference type="Proteomes" id="UP000078599"/>
    </source>
</evidence>
<evidence type="ECO:0000313" key="1">
    <source>
        <dbReference type="EMBL" id="CQR29157.1"/>
    </source>
</evidence>